<dbReference type="Pfam" id="PF00270">
    <property type="entry name" value="DEAD"/>
    <property type="match status" value="1"/>
</dbReference>
<dbReference type="SMART" id="SM00487">
    <property type="entry name" value="DEXDc"/>
    <property type="match status" value="1"/>
</dbReference>
<dbReference type="Proteomes" id="UP000595618">
    <property type="component" value="Chromosome"/>
</dbReference>
<dbReference type="Pfam" id="PF17757">
    <property type="entry name" value="UvrB_inter"/>
    <property type="match status" value="1"/>
</dbReference>
<gene>
    <name evidence="11" type="ORF">HYW89_03205</name>
</gene>
<dbReference type="Gene3D" id="3.30.2060.10">
    <property type="entry name" value="Penicillin-binding protein 1b domain"/>
    <property type="match status" value="1"/>
</dbReference>
<evidence type="ECO:0000256" key="2">
    <source>
        <dbReference type="ARBA" id="ARBA00022741"/>
    </source>
</evidence>
<evidence type="ECO:0000313" key="11">
    <source>
        <dbReference type="EMBL" id="QQG44987.1"/>
    </source>
</evidence>
<keyword evidence="8" id="KW-0234">DNA repair</keyword>
<dbReference type="PANTHER" id="PTHR47964:SF1">
    <property type="entry name" value="ATP-DEPENDENT DNA HELICASE HOMOLOG RECG, CHLOROPLASTIC"/>
    <property type="match status" value="1"/>
</dbReference>
<dbReference type="GO" id="GO:0005524">
    <property type="term" value="F:ATP binding"/>
    <property type="evidence" value="ECO:0007669"/>
    <property type="project" value="UniProtKB-KW"/>
</dbReference>
<dbReference type="PROSITE" id="PS51194">
    <property type="entry name" value="HELICASE_CTER"/>
    <property type="match status" value="1"/>
</dbReference>
<dbReference type="InterPro" id="IPR001650">
    <property type="entry name" value="Helicase_C-like"/>
</dbReference>
<dbReference type="Gene3D" id="3.40.50.300">
    <property type="entry name" value="P-loop containing nucleotide triphosphate hydrolases"/>
    <property type="match status" value="2"/>
</dbReference>
<evidence type="ECO:0000256" key="4">
    <source>
        <dbReference type="ARBA" id="ARBA00022801"/>
    </source>
</evidence>
<dbReference type="Gene3D" id="2.40.10.170">
    <property type="match status" value="1"/>
</dbReference>
<keyword evidence="6" id="KW-0067">ATP-binding</keyword>
<keyword evidence="3" id="KW-0227">DNA damage</keyword>
<dbReference type="CDD" id="cd17991">
    <property type="entry name" value="DEXHc_TRCF"/>
    <property type="match status" value="1"/>
</dbReference>
<feature type="domain" description="Helicase C-terminal" evidence="10">
    <location>
        <begin position="459"/>
        <end position="640"/>
    </location>
</feature>
<dbReference type="SUPFAM" id="SSF141259">
    <property type="entry name" value="CarD-like"/>
    <property type="match status" value="1"/>
</dbReference>
<dbReference type="InterPro" id="IPR003711">
    <property type="entry name" value="CarD-like/TRCF_RID"/>
</dbReference>
<evidence type="ECO:0000259" key="10">
    <source>
        <dbReference type="PROSITE" id="PS51194"/>
    </source>
</evidence>
<evidence type="ECO:0000256" key="8">
    <source>
        <dbReference type="ARBA" id="ARBA00023204"/>
    </source>
</evidence>
<dbReference type="Pfam" id="PF02559">
    <property type="entry name" value="CarD_TRCF_RID"/>
    <property type="match status" value="1"/>
</dbReference>
<dbReference type="SMART" id="SM00490">
    <property type="entry name" value="HELICc"/>
    <property type="match status" value="1"/>
</dbReference>
<keyword evidence="4" id="KW-0378">Hydrolase</keyword>
<evidence type="ECO:0000256" key="3">
    <source>
        <dbReference type="ARBA" id="ARBA00022763"/>
    </source>
</evidence>
<dbReference type="EMBL" id="CP066690">
    <property type="protein sequence ID" value="QQG44987.1"/>
    <property type="molecule type" value="Genomic_DNA"/>
</dbReference>
<evidence type="ECO:0000259" key="9">
    <source>
        <dbReference type="PROSITE" id="PS51192"/>
    </source>
</evidence>
<evidence type="ECO:0000256" key="5">
    <source>
        <dbReference type="ARBA" id="ARBA00022806"/>
    </source>
</evidence>
<keyword evidence="7" id="KW-0238">DNA-binding</keyword>
<dbReference type="InterPro" id="IPR011545">
    <property type="entry name" value="DEAD/DEAH_box_helicase_dom"/>
</dbReference>
<dbReference type="InterPro" id="IPR047112">
    <property type="entry name" value="RecG/Mfd"/>
</dbReference>
<evidence type="ECO:0000256" key="6">
    <source>
        <dbReference type="ARBA" id="ARBA00022840"/>
    </source>
</evidence>
<keyword evidence="2" id="KW-0547">Nucleotide-binding</keyword>
<dbReference type="PANTHER" id="PTHR47964">
    <property type="entry name" value="ATP-DEPENDENT DNA HELICASE HOMOLOG RECG, CHLOROPLASTIC"/>
    <property type="match status" value="1"/>
</dbReference>
<dbReference type="PROSITE" id="PS51192">
    <property type="entry name" value="HELICASE_ATP_BIND_1"/>
    <property type="match status" value="1"/>
</dbReference>
<evidence type="ECO:0000256" key="1">
    <source>
        <dbReference type="ARBA" id="ARBA00022490"/>
    </source>
</evidence>
<organism evidence="11 12">
    <name type="scientific">Candidatus Sungiibacteriota bacterium</name>
    <dbReference type="NCBI Taxonomy" id="2750080"/>
    <lineage>
        <taxon>Bacteria</taxon>
        <taxon>Candidatus Sungiibacteriota</taxon>
    </lineage>
</organism>
<dbReference type="SMART" id="SM01058">
    <property type="entry name" value="CarD_TRCF"/>
    <property type="match status" value="1"/>
</dbReference>
<evidence type="ECO:0000313" key="12">
    <source>
        <dbReference type="Proteomes" id="UP000595618"/>
    </source>
</evidence>
<dbReference type="GO" id="GO:0003678">
    <property type="term" value="F:DNA helicase activity"/>
    <property type="evidence" value="ECO:0007669"/>
    <property type="project" value="TreeGrafter"/>
</dbReference>
<accession>A0A7T5RJ00</accession>
<dbReference type="InterPro" id="IPR041471">
    <property type="entry name" value="UvrB_inter"/>
</dbReference>
<keyword evidence="5 11" id="KW-0347">Helicase</keyword>
<dbReference type="InterPro" id="IPR014001">
    <property type="entry name" value="Helicase_ATP-bd"/>
</dbReference>
<dbReference type="SUPFAM" id="SSF52540">
    <property type="entry name" value="P-loop containing nucleoside triphosphate hydrolases"/>
    <property type="match status" value="3"/>
</dbReference>
<dbReference type="InterPro" id="IPR036101">
    <property type="entry name" value="CarD-like/TRCF_RID_sf"/>
</dbReference>
<name>A0A7T5RJ00_9BACT</name>
<dbReference type="Pfam" id="PF00271">
    <property type="entry name" value="Helicase_C"/>
    <property type="match status" value="1"/>
</dbReference>
<protein>
    <submittedName>
        <fullName evidence="11">DEAD/DEAH box helicase</fullName>
    </submittedName>
</protein>
<evidence type="ECO:0000256" key="7">
    <source>
        <dbReference type="ARBA" id="ARBA00023125"/>
    </source>
</evidence>
<dbReference type="GO" id="GO:0016787">
    <property type="term" value="F:hydrolase activity"/>
    <property type="evidence" value="ECO:0007669"/>
    <property type="project" value="UniProtKB-KW"/>
</dbReference>
<sequence length="685" mass="77106">MSNDRTEKNAEELLIVSLTPLNLERGALWFEENFAAIKKARLINPWWRENAVILEKDLVLRPGEFIRQVANFGYERSASVAGRGLFAVRGGVIEIWPVNTNKPYLVEFHGNCITALKEREESQEKIKPRFSASRSLEKLLPGNFVVHVDHGIGIFQGIQEEGAEKFFVIEYAPPSMRSAPDRLLVSVDQKNRLSPYVGFETPRIHRLGGTLWETTKRKAREDAQKLAQELLKLYTTRQHAERPPYYGDPLLEKELKYTFPYQETEDQLKAEGEILHDLEKSRPMDRILCGDVGFGKTELALRAALRVVCSGKQVALLAPTTVLAAQHKKTFCERFKDLAVECEMLSRITPSCDEKKILQEVKEGRVDCVIGTHRILSKDTVFKNLGLVIIDEEQRFGVKQKERFKELRAEVDILSLSATPIPRTLSLALAKLRDLSLIATPPPERLPVETFVLPYSKNPIKRAIEFELGRGGQVYFLHNRIETINVVRDRLKRLLSSSCRRGIAFKGKNDALIGVVHGRLKEKEIMRVMDKFRNKEILILLATTIIENGLDISSANTLIVDDATRLGLAEAHQLRGRIGRSDTKAYAYFLYRARHLTPKPNGAGIPAESLGTEKAAERLEALKEYSELGAGYEIALKDLEIRGAGNILGREQSGAINKVGLNLYCQMLAESVEQEKSAAHAAVPN</sequence>
<dbReference type="AlphaFoldDB" id="A0A7T5RJ00"/>
<proteinExistence type="predicted"/>
<reference evidence="11 12" key="1">
    <citation type="submission" date="2020-07" db="EMBL/GenBank/DDBJ databases">
        <title>Huge and variable diversity of episymbiotic CPR bacteria and DPANN archaea in groundwater ecosystems.</title>
        <authorList>
            <person name="He C.Y."/>
            <person name="Keren R."/>
            <person name="Whittaker M."/>
            <person name="Farag I.F."/>
            <person name="Doudna J."/>
            <person name="Cate J.H.D."/>
            <person name="Banfield J.F."/>
        </authorList>
    </citation>
    <scope>NUCLEOTIDE SEQUENCE [LARGE SCALE GENOMIC DNA]</scope>
    <source>
        <strain evidence="11">NC_groundwater_541_Ag_S-0.1um_46_50</strain>
    </source>
</reference>
<dbReference type="GO" id="GO:0006281">
    <property type="term" value="P:DNA repair"/>
    <property type="evidence" value="ECO:0007669"/>
    <property type="project" value="UniProtKB-KW"/>
</dbReference>
<feature type="domain" description="Helicase ATP-binding" evidence="9">
    <location>
        <begin position="277"/>
        <end position="438"/>
    </location>
</feature>
<dbReference type="GO" id="GO:0003677">
    <property type="term" value="F:DNA binding"/>
    <property type="evidence" value="ECO:0007669"/>
    <property type="project" value="UniProtKB-KW"/>
</dbReference>
<dbReference type="InterPro" id="IPR027417">
    <property type="entry name" value="P-loop_NTPase"/>
</dbReference>
<keyword evidence="1" id="KW-0963">Cytoplasm</keyword>